<dbReference type="InterPro" id="IPR025558">
    <property type="entry name" value="DUF4283"/>
</dbReference>
<organism evidence="2 3">
    <name type="scientific">Stylosanthes scabra</name>
    <dbReference type="NCBI Taxonomy" id="79078"/>
    <lineage>
        <taxon>Eukaryota</taxon>
        <taxon>Viridiplantae</taxon>
        <taxon>Streptophyta</taxon>
        <taxon>Embryophyta</taxon>
        <taxon>Tracheophyta</taxon>
        <taxon>Spermatophyta</taxon>
        <taxon>Magnoliopsida</taxon>
        <taxon>eudicotyledons</taxon>
        <taxon>Gunneridae</taxon>
        <taxon>Pentapetalae</taxon>
        <taxon>rosids</taxon>
        <taxon>fabids</taxon>
        <taxon>Fabales</taxon>
        <taxon>Fabaceae</taxon>
        <taxon>Papilionoideae</taxon>
        <taxon>50 kb inversion clade</taxon>
        <taxon>dalbergioids sensu lato</taxon>
        <taxon>Dalbergieae</taxon>
        <taxon>Pterocarpus clade</taxon>
        <taxon>Stylosanthes</taxon>
    </lineage>
</organism>
<dbReference type="Pfam" id="PF14111">
    <property type="entry name" value="DUF4283"/>
    <property type="match status" value="1"/>
</dbReference>
<feature type="domain" description="DUF4283" evidence="1">
    <location>
        <begin position="35"/>
        <end position="116"/>
    </location>
</feature>
<evidence type="ECO:0000313" key="2">
    <source>
        <dbReference type="EMBL" id="MED6159738.1"/>
    </source>
</evidence>
<keyword evidence="3" id="KW-1185">Reference proteome</keyword>
<reference evidence="2 3" key="1">
    <citation type="journal article" date="2023" name="Plants (Basel)">
        <title>Bridging the Gap: Combining Genomics and Transcriptomics Approaches to Understand Stylosanthes scabra, an Orphan Legume from the Brazilian Caatinga.</title>
        <authorList>
            <person name="Ferreira-Neto J.R.C."/>
            <person name="da Silva M.D."/>
            <person name="Binneck E."/>
            <person name="de Melo N.F."/>
            <person name="da Silva R.H."/>
            <person name="de Melo A.L.T.M."/>
            <person name="Pandolfi V."/>
            <person name="Bustamante F.O."/>
            <person name="Brasileiro-Vidal A.C."/>
            <person name="Benko-Iseppon A.M."/>
        </authorList>
    </citation>
    <scope>NUCLEOTIDE SEQUENCE [LARGE SCALE GENOMIC DNA]</scope>
    <source>
        <tissue evidence="2">Leaves</tissue>
    </source>
</reference>
<dbReference type="Proteomes" id="UP001341840">
    <property type="component" value="Unassembled WGS sequence"/>
</dbReference>
<comment type="caution">
    <text evidence="2">The sequence shown here is derived from an EMBL/GenBank/DDBJ whole genome shotgun (WGS) entry which is preliminary data.</text>
</comment>
<evidence type="ECO:0000313" key="3">
    <source>
        <dbReference type="Proteomes" id="UP001341840"/>
    </source>
</evidence>
<dbReference type="EMBL" id="JASCZI010121101">
    <property type="protein sequence ID" value="MED6159738.1"/>
    <property type="molecule type" value="Genomic_DNA"/>
</dbReference>
<name>A0ABU6UJA2_9FABA</name>
<proteinExistence type="predicted"/>
<evidence type="ECO:0000259" key="1">
    <source>
        <dbReference type="Pfam" id="PF14111"/>
    </source>
</evidence>
<sequence>MATLPTNSSASLNNNSVEEETIIVLEASDISGSLDRCSKSLLGRLFANRPFSGGTIELALSSIWWQPKSFKVIDNGGNMFQFFFSDEKDLIRIERCAPWLFKNYILNLKGWKKDFQIVDTKLTKGEVHDEKWGDWVRSEQGGRREIVLKENSNPNSQQQAKRTPIVNHNQEDAEVISKAIPPSTTFLLPNPTILRPTNTIKPDDGLEGFVFTSINVNSQSSSP</sequence>
<gene>
    <name evidence="2" type="ORF">PIB30_045057</name>
</gene>
<protein>
    <recommendedName>
        <fullName evidence="1">DUF4283 domain-containing protein</fullName>
    </recommendedName>
</protein>
<accession>A0ABU6UJA2</accession>